<gene>
    <name evidence="10" type="ordered locus">Snas_4599</name>
</gene>
<keyword evidence="2 8" id="KW-0813">Transport</keyword>
<dbReference type="EMBL" id="CP001778">
    <property type="protein sequence ID" value="ADD44243.1"/>
    <property type="molecule type" value="Genomic_DNA"/>
</dbReference>
<evidence type="ECO:0000256" key="1">
    <source>
        <dbReference type="ARBA" id="ARBA00004651"/>
    </source>
</evidence>
<dbReference type="InterPro" id="IPR014342">
    <property type="entry name" value="Ectoine_EhuC"/>
</dbReference>
<dbReference type="PANTHER" id="PTHR30614">
    <property type="entry name" value="MEMBRANE COMPONENT OF AMINO ACID ABC TRANSPORTER"/>
    <property type="match status" value="1"/>
</dbReference>
<dbReference type="PROSITE" id="PS51257">
    <property type="entry name" value="PROKAR_LIPOPROTEIN"/>
    <property type="match status" value="1"/>
</dbReference>
<dbReference type="HOGENOM" id="CLU_019602_1_4_11"/>
<feature type="domain" description="ABC transmembrane type-1" evidence="9">
    <location>
        <begin position="18"/>
        <end position="207"/>
    </location>
</feature>
<keyword evidence="11" id="KW-1185">Reference proteome</keyword>
<dbReference type="NCBIfam" id="TIGR01726">
    <property type="entry name" value="HEQRo_perm_3TM"/>
    <property type="match status" value="1"/>
</dbReference>
<comment type="subcellular location">
    <subcellularLocation>
        <location evidence="1 8">Cell membrane</location>
        <topology evidence="1 8">Multi-pass membrane protein</topology>
    </subcellularLocation>
</comment>
<organism evidence="10 11">
    <name type="scientific">Stackebrandtia nassauensis (strain DSM 44728 / CIP 108903 / NRRL B-16338 / NBRC 102104 / LLR-40K-21)</name>
    <dbReference type="NCBI Taxonomy" id="446470"/>
    <lineage>
        <taxon>Bacteria</taxon>
        <taxon>Bacillati</taxon>
        <taxon>Actinomycetota</taxon>
        <taxon>Actinomycetes</taxon>
        <taxon>Glycomycetales</taxon>
        <taxon>Glycomycetaceae</taxon>
        <taxon>Stackebrandtia</taxon>
    </lineage>
</organism>
<dbReference type="PROSITE" id="PS50928">
    <property type="entry name" value="ABC_TM1"/>
    <property type="match status" value="1"/>
</dbReference>
<dbReference type="PANTHER" id="PTHR30614:SF0">
    <property type="entry name" value="L-CYSTINE TRANSPORT SYSTEM PERMEASE PROTEIN TCYL"/>
    <property type="match status" value="1"/>
</dbReference>
<dbReference type="GO" id="GO:0043190">
    <property type="term" value="C:ATP-binding cassette (ABC) transporter complex"/>
    <property type="evidence" value="ECO:0007669"/>
    <property type="project" value="InterPro"/>
</dbReference>
<keyword evidence="6 8" id="KW-1133">Transmembrane helix</keyword>
<evidence type="ECO:0000256" key="5">
    <source>
        <dbReference type="ARBA" id="ARBA00022970"/>
    </source>
</evidence>
<keyword evidence="4 8" id="KW-0812">Transmembrane</keyword>
<evidence type="ECO:0000256" key="6">
    <source>
        <dbReference type="ARBA" id="ARBA00022989"/>
    </source>
</evidence>
<evidence type="ECO:0000259" key="9">
    <source>
        <dbReference type="PROSITE" id="PS50928"/>
    </source>
</evidence>
<keyword evidence="5" id="KW-0029">Amino-acid transport</keyword>
<evidence type="ECO:0000256" key="8">
    <source>
        <dbReference type="RuleBase" id="RU363032"/>
    </source>
</evidence>
<feature type="transmembrane region" description="Helical" evidence="8">
    <location>
        <begin position="60"/>
        <end position="81"/>
    </location>
</feature>
<dbReference type="Gene3D" id="1.10.3720.10">
    <property type="entry name" value="MetI-like"/>
    <property type="match status" value="1"/>
</dbReference>
<dbReference type="OrthoDB" id="9814902at2"/>
<comment type="similarity">
    <text evidence="8">Belongs to the binding-protein-dependent transport system permease family.</text>
</comment>
<dbReference type="NCBIfam" id="TIGR03004">
    <property type="entry name" value="ectoine_ehuC"/>
    <property type="match status" value="1"/>
</dbReference>
<dbReference type="SUPFAM" id="SSF161098">
    <property type="entry name" value="MetI-like"/>
    <property type="match status" value="1"/>
</dbReference>
<proteinExistence type="inferred from homology"/>
<dbReference type="GO" id="GO:0022857">
    <property type="term" value="F:transmembrane transporter activity"/>
    <property type="evidence" value="ECO:0007669"/>
    <property type="project" value="InterPro"/>
</dbReference>
<evidence type="ECO:0000256" key="7">
    <source>
        <dbReference type="ARBA" id="ARBA00023136"/>
    </source>
</evidence>
<protein>
    <submittedName>
        <fullName evidence="10">Ectoine/hydroxyectoine ABC transporter, permease protein EhuC</fullName>
    </submittedName>
</protein>
<dbReference type="AlphaFoldDB" id="D3Q6K0"/>
<sequence length="246" mass="26664">METLKILQNSWDQLLEGLWITVLVTVLGCLGTLVISFILGLMAGSKNIATRGVARTIIEFFRGTSLVVQLFWFVFAMPIMFKVKFDSVIAVGIVVLALNYGAYGSEIVRGAINAVPKAQWEACVALNFTFWQKLSLVIIPQAWVGMVPPFSNLAIQVLKGSALVSLIGLVDLTLAAQQLRTKASAEGAIVIFAALLVIYFIMSFLIAAGMRYLERRAKASIGQAPPEKQSIFARTPVKAKEAGGVV</sequence>
<feature type="transmembrane region" description="Helical" evidence="8">
    <location>
        <begin position="157"/>
        <end position="176"/>
    </location>
</feature>
<dbReference type="InterPro" id="IPR035906">
    <property type="entry name" value="MetI-like_sf"/>
</dbReference>
<dbReference type="RefSeq" id="WP_013019814.1">
    <property type="nucleotide sequence ID" value="NC_013947.1"/>
</dbReference>
<evidence type="ECO:0000256" key="2">
    <source>
        <dbReference type="ARBA" id="ARBA00022448"/>
    </source>
</evidence>
<evidence type="ECO:0000256" key="4">
    <source>
        <dbReference type="ARBA" id="ARBA00022692"/>
    </source>
</evidence>
<dbReference type="InterPro" id="IPR010065">
    <property type="entry name" value="AA_ABC_transptr_permease_3TM"/>
</dbReference>
<dbReference type="STRING" id="446470.Snas_4599"/>
<accession>D3Q6K0</accession>
<evidence type="ECO:0000313" key="11">
    <source>
        <dbReference type="Proteomes" id="UP000000844"/>
    </source>
</evidence>
<dbReference type="InterPro" id="IPR043429">
    <property type="entry name" value="ArtM/GltK/GlnP/TcyL/YhdX-like"/>
</dbReference>
<evidence type="ECO:0000313" key="10">
    <source>
        <dbReference type="EMBL" id="ADD44243.1"/>
    </source>
</evidence>
<dbReference type="KEGG" id="sna:Snas_4599"/>
<name>D3Q6K0_STANL</name>
<dbReference type="Pfam" id="PF00528">
    <property type="entry name" value="BPD_transp_1"/>
    <property type="match status" value="1"/>
</dbReference>
<dbReference type="Proteomes" id="UP000000844">
    <property type="component" value="Chromosome"/>
</dbReference>
<dbReference type="CDD" id="cd06261">
    <property type="entry name" value="TM_PBP2"/>
    <property type="match status" value="1"/>
</dbReference>
<dbReference type="eggNOG" id="COG0765">
    <property type="taxonomic scope" value="Bacteria"/>
</dbReference>
<feature type="transmembrane region" description="Helical" evidence="8">
    <location>
        <begin position="188"/>
        <end position="208"/>
    </location>
</feature>
<keyword evidence="7 8" id="KW-0472">Membrane</keyword>
<feature type="transmembrane region" description="Helical" evidence="8">
    <location>
        <begin position="87"/>
        <end position="103"/>
    </location>
</feature>
<keyword evidence="3" id="KW-1003">Cell membrane</keyword>
<feature type="transmembrane region" description="Helical" evidence="8">
    <location>
        <begin position="17"/>
        <end position="39"/>
    </location>
</feature>
<dbReference type="GO" id="GO:0006865">
    <property type="term" value="P:amino acid transport"/>
    <property type="evidence" value="ECO:0007669"/>
    <property type="project" value="UniProtKB-KW"/>
</dbReference>
<reference evidence="10 11" key="1">
    <citation type="journal article" date="2009" name="Stand. Genomic Sci.">
        <title>Complete genome sequence of Stackebrandtia nassauensis type strain (LLR-40K-21).</title>
        <authorList>
            <person name="Munk C."/>
            <person name="Lapidus A."/>
            <person name="Copeland A."/>
            <person name="Jando M."/>
            <person name="Mayilraj S."/>
            <person name="Glavina Del Rio T."/>
            <person name="Nolan M."/>
            <person name="Chen F."/>
            <person name="Lucas S."/>
            <person name="Tice H."/>
            <person name="Cheng J.F."/>
            <person name="Han C."/>
            <person name="Detter J.C."/>
            <person name="Bruce D."/>
            <person name="Goodwin L."/>
            <person name="Chain P."/>
            <person name="Pitluck S."/>
            <person name="Goker M."/>
            <person name="Ovchinikova G."/>
            <person name="Pati A."/>
            <person name="Ivanova N."/>
            <person name="Mavromatis K."/>
            <person name="Chen A."/>
            <person name="Palaniappan K."/>
            <person name="Land M."/>
            <person name="Hauser L."/>
            <person name="Chang Y.J."/>
            <person name="Jeffries C.D."/>
            <person name="Bristow J."/>
            <person name="Eisen J.A."/>
            <person name="Markowitz V."/>
            <person name="Hugenholtz P."/>
            <person name="Kyrpides N.C."/>
            <person name="Klenk H.P."/>
        </authorList>
    </citation>
    <scope>NUCLEOTIDE SEQUENCE [LARGE SCALE GENOMIC DNA]</scope>
    <source>
        <strain evidence="11">DSM 44728 / CIP 108903 / NRRL B-16338 / NBRC 102104 / LLR-40K-21</strain>
    </source>
</reference>
<evidence type="ECO:0000256" key="3">
    <source>
        <dbReference type="ARBA" id="ARBA00022475"/>
    </source>
</evidence>
<dbReference type="InterPro" id="IPR000515">
    <property type="entry name" value="MetI-like"/>
</dbReference>